<organism evidence="1">
    <name type="scientific">Euplotes harpa</name>
    <dbReference type="NCBI Taxonomy" id="151035"/>
    <lineage>
        <taxon>Eukaryota</taxon>
        <taxon>Sar</taxon>
        <taxon>Alveolata</taxon>
        <taxon>Ciliophora</taxon>
        <taxon>Intramacronucleata</taxon>
        <taxon>Spirotrichea</taxon>
        <taxon>Hypotrichia</taxon>
        <taxon>Euplotida</taxon>
        <taxon>Euplotidae</taxon>
        <taxon>Euplotes</taxon>
    </lineage>
</organism>
<protein>
    <submittedName>
        <fullName evidence="1">Uncharacterized protein</fullName>
    </submittedName>
</protein>
<proteinExistence type="predicted"/>
<dbReference type="PANTHER" id="PTHR23108">
    <property type="entry name" value="METHYLTRANSFERASE-RELATED"/>
    <property type="match status" value="1"/>
</dbReference>
<gene>
    <name evidence="1" type="ORF">EHAR0213_LOCUS6223</name>
</gene>
<dbReference type="Gene3D" id="3.40.50.150">
    <property type="entry name" value="Vaccinia Virus protein VP39"/>
    <property type="match status" value="1"/>
</dbReference>
<dbReference type="GO" id="GO:0005634">
    <property type="term" value="C:nucleus"/>
    <property type="evidence" value="ECO:0007669"/>
    <property type="project" value="TreeGrafter"/>
</dbReference>
<reference evidence="1" key="1">
    <citation type="submission" date="2021-01" db="EMBL/GenBank/DDBJ databases">
        <authorList>
            <person name="Corre E."/>
            <person name="Pelletier E."/>
            <person name="Niang G."/>
            <person name="Scheremetjew M."/>
            <person name="Finn R."/>
            <person name="Kale V."/>
            <person name="Holt S."/>
            <person name="Cochrane G."/>
            <person name="Meng A."/>
            <person name="Brown T."/>
            <person name="Cohen L."/>
        </authorList>
    </citation>
    <scope>NUCLEOTIDE SEQUENCE</scope>
    <source>
        <strain evidence="1">FSP1.4</strain>
    </source>
</reference>
<name>A0A7S3J6U1_9SPIT</name>
<dbReference type="EMBL" id="HBII01014709">
    <property type="protein sequence ID" value="CAE0347312.1"/>
    <property type="molecule type" value="Transcribed_RNA"/>
</dbReference>
<dbReference type="InterPro" id="IPR029063">
    <property type="entry name" value="SAM-dependent_MTases_sf"/>
</dbReference>
<dbReference type="PANTHER" id="PTHR23108:SF3">
    <property type="entry name" value="METHYLTRANSFERASE FAMILY PROTEIN"/>
    <property type="match status" value="1"/>
</dbReference>
<evidence type="ECO:0000313" key="1">
    <source>
        <dbReference type="EMBL" id="CAE0347312.1"/>
    </source>
</evidence>
<sequence>MDFGLSDLFTNTNYNETVFEYKDIKQTVFALTHGGPDFDMTGQHVWEGGEVLAKWIIENKHLFEGKNVIELGSGTGISGLVASHFAKFTLMSDYIPEVLDLLRKQCIESTHISEDHKLGHAKIDWINTKYKDINITVHHSNDEDDITEVHISECEKFDIVIAAEVIYWEDSIVPLVTILDELFTNHDDKLVFYMIFLERTTRLHTQLIQAYEKFNFQYEYLQDPLTKGTAGYECFLFKVVRKPSEASS</sequence>
<accession>A0A7S3J6U1</accession>
<dbReference type="InterPro" id="IPR019410">
    <property type="entry name" value="Methyltransf_16"/>
</dbReference>
<dbReference type="GO" id="GO:0008276">
    <property type="term" value="F:protein methyltransferase activity"/>
    <property type="evidence" value="ECO:0007669"/>
    <property type="project" value="InterPro"/>
</dbReference>
<dbReference type="InterPro" id="IPR038899">
    <property type="entry name" value="METTL22"/>
</dbReference>
<dbReference type="AlphaFoldDB" id="A0A7S3J6U1"/>
<dbReference type="Pfam" id="PF10294">
    <property type="entry name" value="Methyltransf_16"/>
    <property type="match status" value="1"/>
</dbReference>
<dbReference type="CDD" id="cd02440">
    <property type="entry name" value="AdoMet_MTases"/>
    <property type="match status" value="1"/>
</dbReference>
<dbReference type="SUPFAM" id="SSF53335">
    <property type="entry name" value="S-adenosyl-L-methionine-dependent methyltransferases"/>
    <property type="match status" value="1"/>
</dbReference>